<accession>A0AAN9TV39</accession>
<evidence type="ECO:0000313" key="2">
    <source>
        <dbReference type="Proteomes" id="UP001367676"/>
    </source>
</evidence>
<comment type="caution">
    <text evidence="1">The sequence shown here is derived from an EMBL/GenBank/DDBJ whole genome shotgun (WGS) entry which is preliminary data.</text>
</comment>
<name>A0AAN9TV39_9HEMI</name>
<dbReference type="AlphaFoldDB" id="A0AAN9TV39"/>
<organism evidence="1 2">
    <name type="scientific">Parthenolecanium corni</name>
    <dbReference type="NCBI Taxonomy" id="536013"/>
    <lineage>
        <taxon>Eukaryota</taxon>
        <taxon>Metazoa</taxon>
        <taxon>Ecdysozoa</taxon>
        <taxon>Arthropoda</taxon>
        <taxon>Hexapoda</taxon>
        <taxon>Insecta</taxon>
        <taxon>Pterygota</taxon>
        <taxon>Neoptera</taxon>
        <taxon>Paraneoptera</taxon>
        <taxon>Hemiptera</taxon>
        <taxon>Sternorrhyncha</taxon>
        <taxon>Coccoidea</taxon>
        <taxon>Coccidae</taxon>
        <taxon>Parthenolecanium</taxon>
    </lineage>
</organism>
<evidence type="ECO:0000313" key="1">
    <source>
        <dbReference type="EMBL" id="KAK7604781.1"/>
    </source>
</evidence>
<keyword evidence="2" id="KW-1185">Reference proteome</keyword>
<reference evidence="1 2" key="1">
    <citation type="submission" date="2024-03" db="EMBL/GenBank/DDBJ databases">
        <title>Adaptation during the transition from Ophiocordyceps entomopathogen to insect associate is accompanied by gene loss and intensified selection.</title>
        <authorList>
            <person name="Ward C.M."/>
            <person name="Onetto C.A."/>
            <person name="Borneman A.R."/>
        </authorList>
    </citation>
    <scope>NUCLEOTIDE SEQUENCE [LARGE SCALE GENOMIC DNA]</scope>
    <source>
        <strain evidence="1">AWRI1</strain>
        <tissue evidence="1">Single Adult Female</tissue>
    </source>
</reference>
<dbReference type="EMBL" id="JBBCAQ010000003">
    <property type="protein sequence ID" value="KAK7604781.1"/>
    <property type="molecule type" value="Genomic_DNA"/>
</dbReference>
<gene>
    <name evidence="1" type="ORF">V9T40_005967</name>
</gene>
<proteinExistence type="predicted"/>
<sequence length="247" mass="28621">MRGYSYLALAAASAGLNFMKMPNAVTQNCTINAKAIMVLFSNPSTYQAASSIIDRSVNKTIKILESHIAQNLIELICNNLNEEAQKTEFEVIINFEATKQSVQIPDRRTSDFMAQIPREQNVSQYMKSGHMIFENNPKELIQFGIIRTFHSYKDNKQSDEKFRKCRAVATAIHLLSKHKNTSLRTHIDKMFQNALTDFYFQSVYKDGRFYYPAPDEYAIYFADKLDQYIIDHAECSEEYKKIKKKLY</sequence>
<dbReference type="Proteomes" id="UP001367676">
    <property type="component" value="Unassembled WGS sequence"/>
</dbReference>
<protein>
    <submittedName>
        <fullName evidence="1">Uncharacterized protein</fullName>
    </submittedName>
</protein>